<protein>
    <submittedName>
        <fullName evidence="2">Uncharacterized protein</fullName>
    </submittedName>
</protein>
<dbReference type="EMBL" id="BONY01000041">
    <property type="protein sequence ID" value="GIH07902.1"/>
    <property type="molecule type" value="Genomic_DNA"/>
</dbReference>
<sequence>MSADNDIRTCGCFEGQLGLLAGLAGFGLLILFARSALPAGGWGLAAAAFAFAVSGAVVGKAAGMLRARPRSTEDRPHI</sequence>
<accession>A0A8J3VIZ0</accession>
<name>A0A8J3VIZ0_9ACTN</name>
<feature type="transmembrane region" description="Helical" evidence="1">
    <location>
        <begin position="12"/>
        <end position="33"/>
    </location>
</feature>
<comment type="caution">
    <text evidence="2">The sequence shown here is derived from an EMBL/GenBank/DDBJ whole genome shotgun (WGS) entry which is preliminary data.</text>
</comment>
<dbReference type="AlphaFoldDB" id="A0A8J3VIZ0"/>
<feature type="transmembrane region" description="Helical" evidence="1">
    <location>
        <begin position="39"/>
        <end position="58"/>
    </location>
</feature>
<keyword evidence="3" id="KW-1185">Reference proteome</keyword>
<keyword evidence="1" id="KW-0812">Transmembrane</keyword>
<reference evidence="2" key="1">
    <citation type="submission" date="2021-01" db="EMBL/GenBank/DDBJ databases">
        <title>Whole genome shotgun sequence of Rhizocola hellebori NBRC 109834.</title>
        <authorList>
            <person name="Komaki H."/>
            <person name="Tamura T."/>
        </authorList>
    </citation>
    <scope>NUCLEOTIDE SEQUENCE</scope>
    <source>
        <strain evidence="2">NBRC 109834</strain>
    </source>
</reference>
<proteinExistence type="predicted"/>
<keyword evidence="1" id="KW-0472">Membrane</keyword>
<gene>
    <name evidence="2" type="ORF">Rhe02_59690</name>
</gene>
<evidence type="ECO:0000256" key="1">
    <source>
        <dbReference type="SAM" id="Phobius"/>
    </source>
</evidence>
<evidence type="ECO:0000313" key="2">
    <source>
        <dbReference type="EMBL" id="GIH07902.1"/>
    </source>
</evidence>
<dbReference type="RefSeq" id="WP_203911670.1">
    <property type="nucleotide sequence ID" value="NZ_BONY01000041.1"/>
</dbReference>
<keyword evidence="1" id="KW-1133">Transmembrane helix</keyword>
<dbReference type="Proteomes" id="UP000612899">
    <property type="component" value="Unassembled WGS sequence"/>
</dbReference>
<organism evidence="2 3">
    <name type="scientific">Rhizocola hellebori</name>
    <dbReference type="NCBI Taxonomy" id="1392758"/>
    <lineage>
        <taxon>Bacteria</taxon>
        <taxon>Bacillati</taxon>
        <taxon>Actinomycetota</taxon>
        <taxon>Actinomycetes</taxon>
        <taxon>Micromonosporales</taxon>
        <taxon>Micromonosporaceae</taxon>
        <taxon>Rhizocola</taxon>
    </lineage>
</organism>
<evidence type="ECO:0000313" key="3">
    <source>
        <dbReference type="Proteomes" id="UP000612899"/>
    </source>
</evidence>